<evidence type="ECO:0000313" key="7">
    <source>
        <dbReference type="Proteomes" id="UP001258017"/>
    </source>
</evidence>
<dbReference type="EMBL" id="JAIFRP010000045">
    <property type="protein sequence ID" value="KAK2580980.1"/>
    <property type="molecule type" value="Genomic_DNA"/>
</dbReference>
<feature type="coiled-coil region" evidence="3">
    <location>
        <begin position="109"/>
        <end position="136"/>
    </location>
</feature>
<protein>
    <recommendedName>
        <fullName evidence="5">Nuclear speckle splicing regulatory protein 1 N-terminal domain-containing protein</fullName>
    </recommendedName>
</protein>
<keyword evidence="7" id="KW-1185">Reference proteome</keyword>
<evidence type="ECO:0000259" key="5">
    <source>
        <dbReference type="Pfam" id="PF09745"/>
    </source>
</evidence>
<organism evidence="6 7">
    <name type="scientific">Odynerus spinipes</name>
    <dbReference type="NCBI Taxonomy" id="1348599"/>
    <lineage>
        <taxon>Eukaryota</taxon>
        <taxon>Metazoa</taxon>
        <taxon>Ecdysozoa</taxon>
        <taxon>Arthropoda</taxon>
        <taxon>Hexapoda</taxon>
        <taxon>Insecta</taxon>
        <taxon>Pterygota</taxon>
        <taxon>Neoptera</taxon>
        <taxon>Endopterygota</taxon>
        <taxon>Hymenoptera</taxon>
        <taxon>Apocrita</taxon>
        <taxon>Aculeata</taxon>
        <taxon>Vespoidea</taxon>
        <taxon>Vespidae</taxon>
        <taxon>Eumeninae</taxon>
        <taxon>Odynerus</taxon>
    </lineage>
</organism>
<comment type="caution">
    <text evidence="6">The sequence shown here is derived from an EMBL/GenBank/DDBJ whole genome shotgun (WGS) entry which is preliminary data.</text>
</comment>
<sequence length="394" mass="45820">MANIKKEDKQYGLIIPKKQLSVPKAINVFGDEDASDEDDGTDWVRKALKAEGEKNKIKKQTKLNMQKALKEDPTIYQYDEVYDDIEGARNRVKVVKIQEKKPKYIQNLLKAAEQRKKEQEHRIERMVQKEREAEGTMYADKESFVTSAYRAKLEEFKQMEEEEARMNRLESIGDVTKQQDMSGFYRHLYKQTVDNTEEVSEENKCNNTTSEAKDIINNECSSIKDEKDEEKQIESNKPIVSAKVKKSRQYRQRIIETYESDTELETEADSCNKNKITQNAEDKSIDISEVKEPDKKKQKCEIQDVQVETLSSPRPLDESADNIEHLEGKPQNVDNKEVEDKEDKENKENKENQAEVVKKKERSSIWLKRTVGPVFEAALQRYYTRKAARSAGTQ</sequence>
<reference evidence="6" key="1">
    <citation type="submission" date="2021-08" db="EMBL/GenBank/DDBJ databases">
        <authorList>
            <person name="Misof B."/>
            <person name="Oliver O."/>
            <person name="Podsiadlowski L."/>
            <person name="Donath A."/>
            <person name="Peters R."/>
            <person name="Mayer C."/>
            <person name="Rust J."/>
            <person name="Gunkel S."/>
            <person name="Lesny P."/>
            <person name="Martin S."/>
            <person name="Oeyen J.P."/>
            <person name="Petersen M."/>
            <person name="Panagiotis P."/>
            <person name="Wilbrandt J."/>
            <person name="Tanja T."/>
        </authorList>
    </citation>
    <scope>NUCLEOTIDE SEQUENCE</scope>
    <source>
        <strain evidence="6">GBR_01_08_01A</strain>
        <tissue evidence="6">Thorax + abdomen</tissue>
    </source>
</reference>
<dbReference type="PANTHER" id="PTHR31938:SF4">
    <property type="entry name" value="NUCLEAR SPECKLE SPLICING REGULATORY PROTEIN 1"/>
    <property type="match status" value="1"/>
</dbReference>
<evidence type="ECO:0000256" key="1">
    <source>
        <dbReference type="ARBA" id="ARBA00010126"/>
    </source>
</evidence>
<dbReference type="PANTHER" id="PTHR31938">
    <property type="entry name" value="NUCLEAR SPECKLE SPLICING REGULATORY PROTEIN 1"/>
    <property type="match status" value="1"/>
</dbReference>
<gene>
    <name evidence="6" type="ORF">KPH14_006040</name>
</gene>
<evidence type="ECO:0000256" key="3">
    <source>
        <dbReference type="SAM" id="Coils"/>
    </source>
</evidence>
<keyword evidence="2 3" id="KW-0175">Coiled coil</keyword>
<dbReference type="AlphaFoldDB" id="A0AAD9RJQ8"/>
<reference evidence="6" key="2">
    <citation type="journal article" date="2023" name="Commun. Biol.">
        <title>Intrasexual cuticular hydrocarbon dimorphism in a wasp sheds light on hydrocarbon biosynthesis genes in Hymenoptera.</title>
        <authorList>
            <person name="Moris V.C."/>
            <person name="Podsiadlowski L."/>
            <person name="Martin S."/>
            <person name="Oeyen J.P."/>
            <person name="Donath A."/>
            <person name="Petersen M."/>
            <person name="Wilbrandt J."/>
            <person name="Misof B."/>
            <person name="Liedtke D."/>
            <person name="Thamm M."/>
            <person name="Scheiner R."/>
            <person name="Schmitt T."/>
            <person name="Niehuis O."/>
        </authorList>
    </citation>
    <scope>NUCLEOTIDE SEQUENCE</scope>
    <source>
        <strain evidence="6">GBR_01_08_01A</strain>
    </source>
</reference>
<evidence type="ECO:0000256" key="4">
    <source>
        <dbReference type="SAM" id="MobiDB-lite"/>
    </source>
</evidence>
<evidence type="ECO:0000313" key="6">
    <source>
        <dbReference type="EMBL" id="KAK2580980.1"/>
    </source>
</evidence>
<comment type="similarity">
    <text evidence="1">Belongs to the NSRP1 family.</text>
</comment>
<feature type="region of interest" description="Disordered" evidence="4">
    <location>
        <begin position="273"/>
        <end position="362"/>
    </location>
</feature>
<evidence type="ECO:0000256" key="2">
    <source>
        <dbReference type="ARBA" id="ARBA00023054"/>
    </source>
</evidence>
<feature type="compositionally biased region" description="Basic and acidic residues" evidence="4">
    <location>
        <begin position="280"/>
        <end position="302"/>
    </location>
</feature>
<dbReference type="InterPro" id="IPR018612">
    <property type="entry name" value="NSRP1_N"/>
</dbReference>
<feature type="domain" description="Nuclear speckle splicing regulatory protein 1 N-terminal" evidence="5">
    <location>
        <begin position="62"/>
        <end position="178"/>
    </location>
</feature>
<accession>A0AAD9RJQ8</accession>
<dbReference type="Pfam" id="PF09745">
    <property type="entry name" value="NSRP1_N"/>
    <property type="match status" value="1"/>
</dbReference>
<dbReference type="Proteomes" id="UP001258017">
    <property type="component" value="Unassembled WGS sequence"/>
</dbReference>
<proteinExistence type="inferred from homology"/>
<feature type="compositionally biased region" description="Basic and acidic residues" evidence="4">
    <location>
        <begin position="322"/>
        <end position="358"/>
    </location>
</feature>
<name>A0AAD9RJQ8_9HYME</name>
<dbReference type="GO" id="GO:0000381">
    <property type="term" value="P:regulation of alternative mRNA splicing, via spliceosome"/>
    <property type="evidence" value="ECO:0007669"/>
    <property type="project" value="InterPro"/>
</dbReference>
<dbReference type="InterPro" id="IPR042816">
    <property type="entry name" value="Nsrp1"/>
</dbReference>